<dbReference type="GO" id="GO:0005829">
    <property type="term" value="C:cytosol"/>
    <property type="evidence" value="ECO:0007669"/>
    <property type="project" value="TreeGrafter"/>
</dbReference>
<dbReference type="KEGG" id="minf:MESINF_0425"/>
<dbReference type="InterPro" id="IPR001867">
    <property type="entry name" value="OmpR/PhoB-type_DNA-bd"/>
</dbReference>
<keyword evidence="4 7" id="KW-0238">DNA-binding</keyword>
<evidence type="ECO:0000259" key="9">
    <source>
        <dbReference type="PROSITE" id="PS51755"/>
    </source>
</evidence>
<evidence type="ECO:0000256" key="6">
    <source>
        <dbReference type="PROSITE-ProRule" id="PRU00169"/>
    </source>
</evidence>
<keyword evidence="11" id="KW-1185">Reference proteome</keyword>
<evidence type="ECO:0000256" key="3">
    <source>
        <dbReference type="ARBA" id="ARBA00023015"/>
    </source>
</evidence>
<keyword evidence="5" id="KW-0804">Transcription</keyword>
<dbReference type="FunFam" id="1.10.10.10:FF:000018">
    <property type="entry name" value="DNA-binding response regulator ResD"/>
    <property type="match status" value="1"/>
</dbReference>
<dbReference type="SMART" id="SM00448">
    <property type="entry name" value="REC"/>
    <property type="match status" value="1"/>
</dbReference>
<evidence type="ECO:0000313" key="11">
    <source>
        <dbReference type="Proteomes" id="UP000250796"/>
    </source>
</evidence>
<keyword evidence="2" id="KW-0902">Two-component regulatory system</keyword>
<gene>
    <name evidence="10" type="primary">regX</name>
    <name evidence="10" type="ORF">MESINF_0425</name>
</gene>
<dbReference type="CDD" id="cd17574">
    <property type="entry name" value="REC_OmpR"/>
    <property type="match status" value="1"/>
</dbReference>
<keyword evidence="1 6" id="KW-0597">Phosphoprotein</keyword>
<dbReference type="InterPro" id="IPR039420">
    <property type="entry name" value="WalR-like"/>
</dbReference>
<evidence type="ECO:0000256" key="2">
    <source>
        <dbReference type="ARBA" id="ARBA00023012"/>
    </source>
</evidence>
<evidence type="ECO:0000256" key="1">
    <source>
        <dbReference type="ARBA" id="ARBA00022553"/>
    </source>
</evidence>
<dbReference type="CDD" id="cd00383">
    <property type="entry name" value="trans_reg_C"/>
    <property type="match status" value="1"/>
</dbReference>
<dbReference type="Pfam" id="PF00486">
    <property type="entry name" value="Trans_reg_C"/>
    <property type="match status" value="1"/>
</dbReference>
<dbReference type="InterPro" id="IPR011006">
    <property type="entry name" value="CheY-like_superfamily"/>
</dbReference>
<dbReference type="SMART" id="SM00862">
    <property type="entry name" value="Trans_reg_C"/>
    <property type="match status" value="1"/>
</dbReference>
<dbReference type="Gene3D" id="1.10.10.10">
    <property type="entry name" value="Winged helix-like DNA-binding domain superfamily/Winged helix DNA-binding domain"/>
    <property type="match status" value="1"/>
</dbReference>
<evidence type="ECO:0000256" key="7">
    <source>
        <dbReference type="PROSITE-ProRule" id="PRU01091"/>
    </source>
</evidence>
<dbReference type="SUPFAM" id="SSF52172">
    <property type="entry name" value="CheY-like"/>
    <property type="match status" value="1"/>
</dbReference>
<dbReference type="Gene3D" id="6.10.250.690">
    <property type="match status" value="1"/>
</dbReference>
<feature type="domain" description="OmpR/PhoB-type" evidence="9">
    <location>
        <begin position="128"/>
        <end position="228"/>
    </location>
</feature>
<accession>A0A7Z7LDI1</accession>
<dbReference type="SUPFAM" id="SSF46894">
    <property type="entry name" value="C-terminal effector domain of the bipartite response regulators"/>
    <property type="match status" value="1"/>
</dbReference>
<dbReference type="GO" id="GO:0000976">
    <property type="term" value="F:transcription cis-regulatory region binding"/>
    <property type="evidence" value="ECO:0007669"/>
    <property type="project" value="TreeGrafter"/>
</dbReference>
<protein>
    <submittedName>
        <fullName evidence="10">Sensory transduction protein regX3</fullName>
    </submittedName>
</protein>
<dbReference type="Proteomes" id="UP000250796">
    <property type="component" value="Chromosome MESINF"/>
</dbReference>
<dbReference type="GO" id="GO:0006355">
    <property type="term" value="P:regulation of DNA-templated transcription"/>
    <property type="evidence" value="ECO:0007669"/>
    <property type="project" value="InterPro"/>
</dbReference>
<dbReference type="FunFam" id="3.40.50.2300:FF:000001">
    <property type="entry name" value="DNA-binding response regulator PhoB"/>
    <property type="match status" value="1"/>
</dbReference>
<evidence type="ECO:0000259" key="8">
    <source>
        <dbReference type="PROSITE" id="PS50110"/>
    </source>
</evidence>
<dbReference type="Pfam" id="PF00072">
    <property type="entry name" value="Response_reg"/>
    <property type="match status" value="1"/>
</dbReference>
<feature type="domain" description="Response regulatory" evidence="8">
    <location>
        <begin position="3"/>
        <end position="116"/>
    </location>
</feature>
<dbReference type="PANTHER" id="PTHR48111:SF73">
    <property type="entry name" value="ALKALINE PHOSPHATASE SYNTHESIS TRANSCRIPTIONAL REGULATORY PROTEIN PHOP"/>
    <property type="match status" value="1"/>
</dbReference>
<feature type="DNA-binding region" description="OmpR/PhoB-type" evidence="7">
    <location>
        <begin position="128"/>
        <end position="228"/>
    </location>
</feature>
<dbReference type="AlphaFoldDB" id="A0A7Z7LDI1"/>
<dbReference type="PROSITE" id="PS50110">
    <property type="entry name" value="RESPONSE_REGULATORY"/>
    <property type="match status" value="1"/>
</dbReference>
<dbReference type="InterPro" id="IPR036388">
    <property type="entry name" value="WH-like_DNA-bd_sf"/>
</dbReference>
<reference evidence="10 11" key="1">
    <citation type="submission" date="2017-01" db="EMBL/GenBank/DDBJ databases">
        <authorList>
            <person name="Erauso G."/>
        </authorList>
    </citation>
    <scope>NUCLEOTIDE SEQUENCE [LARGE SCALE GENOMIC DNA]</scope>
    <source>
        <strain evidence="10">MESINF1</strain>
    </source>
</reference>
<sequence length="230" mass="26146">MLSILLVEDDENLSNGIRYALEQEGWSATVAGNVSRALELMENGHFDLALLDIMLPDGNGFELCRKIRELSDMPVIFLTARDEEVNVVMGLESGGDDYVTKPFRLRELISRIKANARRIKKTHSDEGSDLLESGPVKLDTAKIRVYRSGKEIFLTPTEFRILRSLIENSGTVLTRDQLLEKVWSIDGEFIEDNTLSVHIRKLREKVEEDPSKPKLIETLRGVGYRWNGEK</sequence>
<proteinExistence type="predicted"/>
<dbReference type="EMBL" id="LS974202">
    <property type="protein sequence ID" value="SSC11874.1"/>
    <property type="molecule type" value="Genomic_DNA"/>
</dbReference>
<dbReference type="GO" id="GO:0032993">
    <property type="term" value="C:protein-DNA complex"/>
    <property type="evidence" value="ECO:0007669"/>
    <property type="project" value="TreeGrafter"/>
</dbReference>
<dbReference type="PANTHER" id="PTHR48111">
    <property type="entry name" value="REGULATOR OF RPOS"/>
    <property type="match status" value="1"/>
</dbReference>
<dbReference type="PROSITE" id="PS51755">
    <property type="entry name" value="OMPR_PHOB"/>
    <property type="match status" value="1"/>
</dbReference>
<evidence type="ECO:0000256" key="4">
    <source>
        <dbReference type="ARBA" id="ARBA00023125"/>
    </source>
</evidence>
<feature type="modified residue" description="4-aspartylphosphate" evidence="6">
    <location>
        <position position="52"/>
    </location>
</feature>
<dbReference type="GO" id="GO:0000156">
    <property type="term" value="F:phosphorelay response regulator activity"/>
    <property type="evidence" value="ECO:0007669"/>
    <property type="project" value="TreeGrafter"/>
</dbReference>
<evidence type="ECO:0000313" key="10">
    <source>
        <dbReference type="EMBL" id="SSC11874.1"/>
    </source>
</evidence>
<name>A0A7Z7LDI1_9BACT</name>
<evidence type="ECO:0000256" key="5">
    <source>
        <dbReference type="ARBA" id="ARBA00023163"/>
    </source>
</evidence>
<dbReference type="Gene3D" id="3.40.50.2300">
    <property type="match status" value="1"/>
</dbReference>
<dbReference type="InterPro" id="IPR001789">
    <property type="entry name" value="Sig_transdc_resp-reg_receiver"/>
</dbReference>
<keyword evidence="3" id="KW-0805">Transcription regulation</keyword>
<dbReference type="InterPro" id="IPR016032">
    <property type="entry name" value="Sig_transdc_resp-reg_C-effctor"/>
</dbReference>
<organism evidence="10 11">
    <name type="scientific">Mesotoga infera</name>
    <dbReference type="NCBI Taxonomy" id="1236046"/>
    <lineage>
        <taxon>Bacteria</taxon>
        <taxon>Thermotogati</taxon>
        <taxon>Thermotogota</taxon>
        <taxon>Thermotogae</taxon>
        <taxon>Kosmotogales</taxon>
        <taxon>Kosmotogaceae</taxon>
        <taxon>Mesotoga</taxon>
    </lineage>
</organism>